<name>D4CYR6_9FUSO</name>
<comment type="caution">
    <text evidence="1">The sequence shown here is derived from an EMBL/GenBank/DDBJ whole genome shotgun (WGS) entry which is preliminary data.</text>
</comment>
<dbReference type="HOGENOM" id="CLU_041900_13_4_0"/>
<gene>
    <name evidence="1" type="ORF">FUSPEROL_02581</name>
</gene>
<dbReference type="AlphaFoldDB" id="D4CYR6"/>
<accession>D4CYR6</accession>
<feature type="non-terminal residue" evidence="1">
    <location>
        <position position="50"/>
    </location>
</feature>
<dbReference type="STRING" id="546275.FUSPEROL_02581"/>
<reference evidence="1 2" key="1">
    <citation type="submission" date="2010-02" db="EMBL/GenBank/DDBJ databases">
        <authorList>
            <person name="Weinstock G."/>
            <person name="Sodergren E."/>
            <person name="Clifton S."/>
            <person name="Fulton L."/>
            <person name="Fulton B."/>
            <person name="Courtney L."/>
            <person name="Fronick C."/>
            <person name="Harrison M."/>
            <person name="Strong C."/>
            <person name="Farmer C."/>
            <person name="Delahaunty K."/>
            <person name="Markovic C."/>
            <person name="Hall O."/>
            <person name="Minx P."/>
            <person name="Tomlinson C."/>
            <person name="Mitreva M."/>
            <person name="Nelson J."/>
            <person name="Hou S."/>
            <person name="Wollam A."/>
            <person name="Pepin K.H."/>
            <person name="Johnson M."/>
            <person name="Bhonagiri V."/>
            <person name="Zhang X."/>
            <person name="Suruliraj S."/>
            <person name="Warren W."/>
            <person name="Chinwalla A."/>
            <person name="Mardis E.R."/>
            <person name="Wilson R.K."/>
        </authorList>
    </citation>
    <scope>NUCLEOTIDE SEQUENCE [LARGE SCALE GENOMIC DNA]</scope>
    <source>
        <strain evidence="1 2">ATCC 33693</strain>
    </source>
</reference>
<sequence>MISLSLSNLIKNFLNIQDDNISFPEEEYCQATQKGDYRIKVFKGFLKSNY</sequence>
<evidence type="ECO:0000313" key="1">
    <source>
        <dbReference type="EMBL" id="EFE85501.1"/>
    </source>
</evidence>
<protein>
    <submittedName>
        <fullName evidence="1">Uncharacterized protein</fullName>
    </submittedName>
</protein>
<dbReference type="eggNOG" id="COG3464">
    <property type="taxonomic scope" value="Bacteria"/>
</dbReference>
<evidence type="ECO:0000313" key="2">
    <source>
        <dbReference type="Proteomes" id="UP000003748"/>
    </source>
</evidence>
<proteinExistence type="predicted"/>
<dbReference type="Proteomes" id="UP000003748">
    <property type="component" value="Unassembled WGS sequence"/>
</dbReference>
<dbReference type="EMBL" id="ACJY01000113">
    <property type="protein sequence ID" value="EFE85501.1"/>
    <property type="molecule type" value="Genomic_DNA"/>
</dbReference>
<organism evidence="1 2">
    <name type="scientific">Fusobacterium periodonticum ATCC 33693</name>
    <dbReference type="NCBI Taxonomy" id="546275"/>
    <lineage>
        <taxon>Bacteria</taxon>
        <taxon>Fusobacteriati</taxon>
        <taxon>Fusobacteriota</taxon>
        <taxon>Fusobacteriia</taxon>
        <taxon>Fusobacteriales</taxon>
        <taxon>Fusobacteriaceae</taxon>
        <taxon>Fusobacterium</taxon>
    </lineage>
</organism>